<sequence length="264" mass="30607">MDRNETNGRRQETRENTEPPAFSRGSRLDHTEISHGRLTHRFWIIPINPRFIDRNDYVSAPRRVCLKFWHQVMAPFYEYFNPILSSRYRMCAELRERDLSTPKQAINHSRYKMCRRGTGTKCRGVIAVITSCELAPAAARRGAILNVDRHYVRGRDDSYDVIITRFRMKSLGHRSLAKLPSRNPRCDLEAADDPCHQCGDNARHSHLNVISKSPISRCEELSISRSWNNENEDASEPTSHVAIKTTHSIVVHGRWYSIIEPFLH</sequence>
<feature type="compositionally biased region" description="Basic and acidic residues" evidence="1">
    <location>
        <begin position="1"/>
        <end position="17"/>
    </location>
</feature>
<dbReference type="EMBL" id="BGZK01000021">
    <property type="protein sequence ID" value="GBP06309.1"/>
    <property type="molecule type" value="Genomic_DNA"/>
</dbReference>
<reference evidence="2 3" key="1">
    <citation type="journal article" date="2019" name="Commun. Biol.">
        <title>The bagworm genome reveals a unique fibroin gene that provides high tensile strength.</title>
        <authorList>
            <person name="Kono N."/>
            <person name="Nakamura H."/>
            <person name="Ohtoshi R."/>
            <person name="Tomita M."/>
            <person name="Numata K."/>
            <person name="Arakawa K."/>
        </authorList>
    </citation>
    <scope>NUCLEOTIDE SEQUENCE [LARGE SCALE GENOMIC DNA]</scope>
</reference>
<comment type="caution">
    <text evidence="2">The sequence shown here is derived from an EMBL/GenBank/DDBJ whole genome shotgun (WGS) entry which is preliminary data.</text>
</comment>
<gene>
    <name evidence="2" type="ORF">EVAR_3633_1</name>
</gene>
<organism evidence="2 3">
    <name type="scientific">Eumeta variegata</name>
    <name type="common">Bagworm moth</name>
    <name type="synonym">Eumeta japonica</name>
    <dbReference type="NCBI Taxonomy" id="151549"/>
    <lineage>
        <taxon>Eukaryota</taxon>
        <taxon>Metazoa</taxon>
        <taxon>Ecdysozoa</taxon>
        <taxon>Arthropoda</taxon>
        <taxon>Hexapoda</taxon>
        <taxon>Insecta</taxon>
        <taxon>Pterygota</taxon>
        <taxon>Neoptera</taxon>
        <taxon>Endopterygota</taxon>
        <taxon>Lepidoptera</taxon>
        <taxon>Glossata</taxon>
        <taxon>Ditrysia</taxon>
        <taxon>Tineoidea</taxon>
        <taxon>Psychidae</taxon>
        <taxon>Oiketicinae</taxon>
        <taxon>Eumeta</taxon>
    </lineage>
</organism>
<name>A0A4C1SVU3_EUMVA</name>
<proteinExistence type="predicted"/>
<evidence type="ECO:0000313" key="2">
    <source>
        <dbReference type="EMBL" id="GBP06309.1"/>
    </source>
</evidence>
<dbReference type="Proteomes" id="UP000299102">
    <property type="component" value="Unassembled WGS sequence"/>
</dbReference>
<accession>A0A4C1SVU3</accession>
<evidence type="ECO:0000256" key="1">
    <source>
        <dbReference type="SAM" id="MobiDB-lite"/>
    </source>
</evidence>
<protein>
    <submittedName>
        <fullName evidence="2">Uncharacterized protein</fullName>
    </submittedName>
</protein>
<evidence type="ECO:0000313" key="3">
    <source>
        <dbReference type="Proteomes" id="UP000299102"/>
    </source>
</evidence>
<dbReference type="AlphaFoldDB" id="A0A4C1SVU3"/>
<keyword evidence="3" id="KW-1185">Reference proteome</keyword>
<feature type="region of interest" description="Disordered" evidence="1">
    <location>
        <begin position="1"/>
        <end position="27"/>
    </location>
</feature>